<reference evidence="2" key="1">
    <citation type="submission" date="2023-07" db="EMBL/GenBank/DDBJ databases">
        <title>draft genome sequence of fig (Ficus carica).</title>
        <authorList>
            <person name="Takahashi T."/>
            <person name="Nishimura K."/>
        </authorList>
    </citation>
    <scope>NUCLEOTIDE SEQUENCE</scope>
</reference>
<dbReference type="Proteomes" id="UP001187192">
    <property type="component" value="Unassembled WGS sequence"/>
</dbReference>
<evidence type="ECO:0000256" key="1">
    <source>
        <dbReference type="SAM" id="Phobius"/>
    </source>
</evidence>
<evidence type="ECO:0000313" key="2">
    <source>
        <dbReference type="EMBL" id="GMN38740.1"/>
    </source>
</evidence>
<feature type="transmembrane region" description="Helical" evidence="1">
    <location>
        <begin position="33"/>
        <end position="58"/>
    </location>
</feature>
<keyword evidence="1" id="KW-1133">Transmembrane helix</keyword>
<keyword evidence="1" id="KW-0812">Transmembrane</keyword>
<evidence type="ECO:0000313" key="3">
    <source>
        <dbReference type="Proteomes" id="UP001187192"/>
    </source>
</evidence>
<evidence type="ECO:0008006" key="4">
    <source>
        <dbReference type="Google" id="ProtNLM"/>
    </source>
</evidence>
<gene>
    <name evidence="2" type="ORF">TIFTF001_007976</name>
</gene>
<keyword evidence="3" id="KW-1185">Reference proteome</keyword>
<dbReference type="AlphaFoldDB" id="A0AA88D055"/>
<comment type="caution">
    <text evidence="2">The sequence shown here is derived from an EMBL/GenBank/DDBJ whole genome shotgun (WGS) entry which is preliminary data.</text>
</comment>
<organism evidence="2 3">
    <name type="scientific">Ficus carica</name>
    <name type="common">Common fig</name>
    <dbReference type="NCBI Taxonomy" id="3494"/>
    <lineage>
        <taxon>Eukaryota</taxon>
        <taxon>Viridiplantae</taxon>
        <taxon>Streptophyta</taxon>
        <taxon>Embryophyta</taxon>
        <taxon>Tracheophyta</taxon>
        <taxon>Spermatophyta</taxon>
        <taxon>Magnoliopsida</taxon>
        <taxon>eudicotyledons</taxon>
        <taxon>Gunneridae</taxon>
        <taxon>Pentapetalae</taxon>
        <taxon>rosids</taxon>
        <taxon>fabids</taxon>
        <taxon>Rosales</taxon>
        <taxon>Moraceae</taxon>
        <taxon>Ficeae</taxon>
        <taxon>Ficus</taxon>
    </lineage>
</organism>
<name>A0AA88D055_FICCA</name>
<protein>
    <recommendedName>
        <fullName evidence="4">CASP-like protein</fullName>
    </recommendedName>
</protein>
<sequence length="67" mass="7348">MLASGAAAGLAVTVDYQNKFDPFHVFSRFYDKAYVSASVLLIAFLFTATLSMFSSYALPKKESQTGR</sequence>
<dbReference type="EMBL" id="BTGU01000008">
    <property type="protein sequence ID" value="GMN38740.1"/>
    <property type="molecule type" value="Genomic_DNA"/>
</dbReference>
<accession>A0AA88D055</accession>
<proteinExistence type="predicted"/>
<keyword evidence="1" id="KW-0472">Membrane</keyword>